<dbReference type="Proteomes" id="UP000440066">
    <property type="component" value="Unassembled WGS sequence"/>
</dbReference>
<feature type="transmembrane region" description="Helical" evidence="1">
    <location>
        <begin position="30"/>
        <end position="52"/>
    </location>
</feature>
<gene>
    <name evidence="2" type="ORF">GF867_02850</name>
</gene>
<evidence type="ECO:0000313" key="3">
    <source>
        <dbReference type="Proteomes" id="UP000440066"/>
    </source>
</evidence>
<keyword evidence="1" id="KW-0812">Transmembrane</keyword>
<organism evidence="2 3">
    <name type="scientific">Fundicoccus ignavus</name>
    <dbReference type="NCBI Taxonomy" id="2664442"/>
    <lineage>
        <taxon>Bacteria</taxon>
        <taxon>Bacillati</taxon>
        <taxon>Bacillota</taxon>
        <taxon>Bacilli</taxon>
        <taxon>Lactobacillales</taxon>
        <taxon>Aerococcaceae</taxon>
        <taxon>Fundicoccus</taxon>
    </lineage>
</organism>
<dbReference type="AlphaFoldDB" id="A0A844C622"/>
<keyword evidence="1" id="KW-0472">Membrane</keyword>
<reference evidence="2 3" key="1">
    <citation type="submission" date="2019-11" db="EMBL/GenBank/DDBJ databases">
        <title>Characterisation of Fundicoccus ignavus gen. nov. sp. nov., a novel genus of the family Aerococcaceae from bulk tank milk.</title>
        <authorList>
            <person name="Siebert A."/>
            <person name="Huptas C."/>
            <person name="Wenning M."/>
            <person name="Scherer S."/>
            <person name="Doll E.V."/>
        </authorList>
    </citation>
    <scope>NUCLEOTIDE SEQUENCE [LARGE SCALE GENOMIC DNA]</scope>
    <source>
        <strain evidence="2 3">DSM 109652</strain>
    </source>
</reference>
<sequence>MYLQNVLKELIMPQKLNKYSKKKKSKMEKIVKITAILMVIAMVSSLLISLAVSLNLFI</sequence>
<keyword evidence="1" id="KW-1133">Transmembrane helix</keyword>
<evidence type="ECO:0000256" key="1">
    <source>
        <dbReference type="SAM" id="Phobius"/>
    </source>
</evidence>
<protein>
    <submittedName>
        <fullName evidence="2">DUF4044 domain-containing protein</fullName>
    </submittedName>
</protein>
<name>A0A844C622_9LACT</name>
<accession>A0A844C622</accession>
<comment type="caution">
    <text evidence="2">The sequence shown here is derived from an EMBL/GenBank/DDBJ whole genome shotgun (WGS) entry which is preliminary data.</text>
</comment>
<dbReference type="InterPro" id="IPR025270">
    <property type="entry name" value="DUF4044"/>
</dbReference>
<dbReference type="EMBL" id="WJQT01000002">
    <property type="protein sequence ID" value="MRJ46506.1"/>
    <property type="molecule type" value="Genomic_DNA"/>
</dbReference>
<evidence type="ECO:0000313" key="2">
    <source>
        <dbReference type="EMBL" id="MRJ46506.1"/>
    </source>
</evidence>
<proteinExistence type="predicted"/>
<dbReference type="Pfam" id="PF13253">
    <property type="entry name" value="DUF4044"/>
    <property type="match status" value="1"/>
</dbReference>